<dbReference type="SUPFAM" id="SSF54909">
    <property type="entry name" value="Dimeric alpha+beta barrel"/>
    <property type="match status" value="1"/>
</dbReference>
<accession>A0A2M8VYL8</accession>
<dbReference type="InterPro" id="IPR011008">
    <property type="entry name" value="Dimeric_a/b-barrel"/>
</dbReference>
<keyword evidence="3" id="KW-1185">Reference proteome</keyword>
<sequence>MTVKVIGLMNLADHSAFDQYRSQVGRTVELYQGKITSRGSIESILWNELESDPFNAIVELEFPNSECVQSWANSEDYLNLIPIRNKAMQLTLFTVT</sequence>
<evidence type="ECO:0000313" key="3">
    <source>
        <dbReference type="Proteomes" id="UP000229366"/>
    </source>
</evidence>
<name>A0A2M8VYL8_9BURK</name>
<evidence type="ECO:0000259" key="1">
    <source>
        <dbReference type="Pfam" id="PF07045"/>
    </source>
</evidence>
<dbReference type="EMBL" id="PGTX01000001">
    <property type="protein sequence ID" value="PJI82957.1"/>
    <property type="molecule type" value="Genomic_DNA"/>
</dbReference>
<feature type="domain" description="DUF1330" evidence="1">
    <location>
        <begin position="6"/>
        <end position="95"/>
    </location>
</feature>
<evidence type="ECO:0000313" key="2">
    <source>
        <dbReference type="EMBL" id="PJI82957.1"/>
    </source>
</evidence>
<proteinExistence type="predicted"/>
<dbReference type="Pfam" id="PF07045">
    <property type="entry name" value="DUF1330"/>
    <property type="match status" value="1"/>
</dbReference>
<dbReference type="OrthoDB" id="9806380at2"/>
<protein>
    <submittedName>
        <fullName evidence="2">Uncharacterized protein (DUF1330 family)</fullName>
    </submittedName>
</protein>
<dbReference type="Proteomes" id="UP000229366">
    <property type="component" value="Unassembled WGS sequence"/>
</dbReference>
<dbReference type="AlphaFoldDB" id="A0A2M8VYL8"/>
<dbReference type="RefSeq" id="WP_100378707.1">
    <property type="nucleotide sequence ID" value="NZ_CBCSBW010000001.1"/>
</dbReference>
<reference evidence="2 3" key="1">
    <citation type="submission" date="2017-11" db="EMBL/GenBank/DDBJ databases">
        <title>Genomic Encyclopedia of Type Strains, Phase III (KMG-III): the genomes of soil and plant-associated and newly described type strains.</title>
        <authorList>
            <person name="Whitman W."/>
        </authorList>
    </citation>
    <scope>NUCLEOTIDE SEQUENCE [LARGE SCALE GENOMIC DNA]</scope>
    <source>
        <strain evidence="2 3">UB-Domo-W1</strain>
    </source>
</reference>
<dbReference type="Gene3D" id="3.30.70.100">
    <property type="match status" value="1"/>
</dbReference>
<organism evidence="2 3">
    <name type="scientific">Polynucleobacter brandtiae</name>
    <dbReference type="NCBI Taxonomy" id="1938816"/>
    <lineage>
        <taxon>Bacteria</taxon>
        <taxon>Pseudomonadati</taxon>
        <taxon>Pseudomonadota</taxon>
        <taxon>Betaproteobacteria</taxon>
        <taxon>Burkholderiales</taxon>
        <taxon>Burkholderiaceae</taxon>
        <taxon>Polynucleobacter</taxon>
    </lineage>
</organism>
<gene>
    <name evidence="2" type="ORF">B0G85_0347</name>
</gene>
<dbReference type="InterPro" id="IPR010753">
    <property type="entry name" value="DUF1330"/>
</dbReference>
<comment type="caution">
    <text evidence="2">The sequence shown here is derived from an EMBL/GenBank/DDBJ whole genome shotgun (WGS) entry which is preliminary data.</text>
</comment>